<reference evidence="6 7" key="1">
    <citation type="submission" date="2018-05" db="EMBL/GenBank/DDBJ databases">
        <title>Genomic Encyclopedia of Type Strains, Phase IV (KMG-IV): sequencing the most valuable type-strain genomes for metagenomic binning, comparative biology and taxonomic classification.</title>
        <authorList>
            <person name="Goeker M."/>
        </authorList>
    </citation>
    <scope>NUCLEOTIDE SEQUENCE [LARGE SCALE GENOMIC DNA]</scope>
    <source>
        <strain evidence="6 7">DSM 26006</strain>
    </source>
</reference>
<evidence type="ECO:0000256" key="1">
    <source>
        <dbReference type="ARBA" id="ARBA00010333"/>
    </source>
</evidence>
<sequence>MVGDSLQVEPYACMIRKNDPKFKALVDGVITGMMKSGEFEKLYNKWFMQPIPPRNQSIGLPMSKELQDNIKAPSDKPAT</sequence>
<name>A0A317R6N0_9BURK</name>
<dbReference type="Proteomes" id="UP000246483">
    <property type="component" value="Unassembled WGS sequence"/>
</dbReference>
<evidence type="ECO:0000313" key="7">
    <source>
        <dbReference type="Proteomes" id="UP000246483"/>
    </source>
</evidence>
<dbReference type="AlphaFoldDB" id="A0A317R6N0"/>
<evidence type="ECO:0000259" key="5">
    <source>
        <dbReference type="Pfam" id="PF00497"/>
    </source>
</evidence>
<dbReference type="InterPro" id="IPR001638">
    <property type="entry name" value="Solute-binding_3/MltF_N"/>
</dbReference>
<dbReference type="Gene3D" id="3.40.190.10">
    <property type="entry name" value="Periplasmic binding protein-like II"/>
    <property type="match status" value="1"/>
</dbReference>
<accession>A0A317R6N0</accession>
<comment type="similarity">
    <text evidence="1">Belongs to the bacterial solute-binding protein 3 family.</text>
</comment>
<feature type="domain" description="Solute-binding protein family 3/N-terminal" evidence="5">
    <location>
        <begin position="15"/>
        <end position="48"/>
    </location>
</feature>
<dbReference type="GO" id="GO:0005576">
    <property type="term" value="C:extracellular region"/>
    <property type="evidence" value="ECO:0007669"/>
    <property type="project" value="TreeGrafter"/>
</dbReference>
<protein>
    <submittedName>
        <fullName evidence="6">Extracellular solute-binding protein (Family 3)</fullName>
    </submittedName>
</protein>
<comment type="caution">
    <text evidence="6">The sequence shown here is derived from an EMBL/GenBank/DDBJ whole genome shotgun (WGS) entry which is preliminary data.</text>
</comment>
<dbReference type="Pfam" id="PF00497">
    <property type="entry name" value="SBP_bac_3"/>
    <property type="match status" value="1"/>
</dbReference>
<evidence type="ECO:0000313" key="6">
    <source>
        <dbReference type="EMBL" id="PWW42640.1"/>
    </source>
</evidence>
<dbReference type="GO" id="GO:0006865">
    <property type="term" value="P:amino acid transport"/>
    <property type="evidence" value="ECO:0007669"/>
    <property type="project" value="TreeGrafter"/>
</dbReference>
<evidence type="ECO:0000256" key="2">
    <source>
        <dbReference type="ARBA" id="ARBA00022448"/>
    </source>
</evidence>
<organism evidence="6 7">
    <name type="scientific">Melaminivora alkalimesophila</name>
    <dbReference type="NCBI Taxonomy" id="1165852"/>
    <lineage>
        <taxon>Bacteria</taxon>
        <taxon>Pseudomonadati</taxon>
        <taxon>Pseudomonadota</taxon>
        <taxon>Betaproteobacteria</taxon>
        <taxon>Burkholderiales</taxon>
        <taxon>Comamonadaceae</taxon>
        <taxon>Melaminivora</taxon>
    </lineage>
</organism>
<keyword evidence="2" id="KW-0813">Transport</keyword>
<evidence type="ECO:0000256" key="3">
    <source>
        <dbReference type="ARBA" id="ARBA00022729"/>
    </source>
</evidence>
<evidence type="ECO:0000256" key="4">
    <source>
        <dbReference type="SAM" id="MobiDB-lite"/>
    </source>
</evidence>
<feature type="region of interest" description="Disordered" evidence="4">
    <location>
        <begin position="57"/>
        <end position="79"/>
    </location>
</feature>
<dbReference type="GO" id="GO:0030288">
    <property type="term" value="C:outer membrane-bounded periplasmic space"/>
    <property type="evidence" value="ECO:0007669"/>
    <property type="project" value="TreeGrafter"/>
</dbReference>
<dbReference type="SUPFAM" id="SSF53850">
    <property type="entry name" value="Periplasmic binding protein-like II"/>
    <property type="match status" value="1"/>
</dbReference>
<dbReference type="EMBL" id="QGUB01000018">
    <property type="protein sequence ID" value="PWW42640.1"/>
    <property type="molecule type" value="Genomic_DNA"/>
</dbReference>
<keyword evidence="3" id="KW-0732">Signal</keyword>
<proteinExistence type="inferred from homology"/>
<gene>
    <name evidence="6" type="ORF">DFR36_1181</name>
</gene>
<dbReference type="PANTHER" id="PTHR30085:SF2">
    <property type="entry name" value="GLUTAMATE_ASPARTATE IMPORT SOLUTE-BINDING PROTEIN"/>
    <property type="match status" value="1"/>
</dbReference>
<keyword evidence="7" id="KW-1185">Reference proteome</keyword>
<dbReference type="InterPro" id="IPR051455">
    <property type="entry name" value="Bact_solute-bind_prot3"/>
</dbReference>
<dbReference type="PANTHER" id="PTHR30085">
    <property type="entry name" value="AMINO ACID ABC TRANSPORTER PERMEASE"/>
    <property type="match status" value="1"/>
</dbReference>